<accession>A0AAV3R7R2</accession>
<sequence length="139" mass="15845">MPKFKTFSGIGDPNNHRIKAPPHRRDLKKYCEYHKDHGHDTDDCRLLKAEIEKLIKRGQLREFVKNDQRGSPRSYRESSPQKYANDRRGNDRSPRITGRFDTISEGIAGGGDTSNARRKCARRAVYALGSSAATKTQEK</sequence>
<evidence type="ECO:0000313" key="3">
    <source>
        <dbReference type="Proteomes" id="UP001454036"/>
    </source>
</evidence>
<evidence type="ECO:0000256" key="1">
    <source>
        <dbReference type="SAM" id="MobiDB-lite"/>
    </source>
</evidence>
<organism evidence="2 3">
    <name type="scientific">Lithospermum erythrorhizon</name>
    <name type="common">Purple gromwell</name>
    <name type="synonym">Lithospermum officinale var. erythrorhizon</name>
    <dbReference type="NCBI Taxonomy" id="34254"/>
    <lineage>
        <taxon>Eukaryota</taxon>
        <taxon>Viridiplantae</taxon>
        <taxon>Streptophyta</taxon>
        <taxon>Embryophyta</taxon>
        <taxon>Tracheophyta</taxon>
        <taxon>Spermatophyta</taxon>
        <taxon>Magnoliopsida</taxon>
        <taxon>eudicotyledons</taxon>
        <taxon>Gunneridae</taxon>
        <taxon>Pentapetalae</taxon>
        <taxon>asterids</taxon>
        <taxon>lamiids</taxon>
        <taxon>Boraginales</taxon>
        <taxon>Boraginaceae</taxon>
        <taxon>Boraginoideae</taxon>
        <taxon>Lithospermeae</taxon>
        <taxon>Lithospermum</taxon>
    </lineage>
</organism>
<feature type="region of interest" description="Disordered" evidence="1">
    <location>
        <begin position="62"/>
        <end position="118"/>
    </location>
</feature>
<feature type="compositionally biased region" description="Basic and acidic residues" evidence="1">
    <location>
        <begin position="62"/>
        <end position="76"/>
    </location>
</feature>
<dbReference type="AlphaFoldDB" id="A0AAV3R7R2"/>
<feature type="compositionally biased region" description="Basic and acidic residues" evidence="1">
    <location>
        <begin position="84"/>
        <end position="94"/>
    </location>
</feature>
<evidence type="ECO:0008006" key="4">
    <source>
        <dbReference type="Google" id="ProtNLM"/>
    </source>
</evidence>
<dbReference type="EMBL" id="BAABME010007546">
    <property type="protein sequence ID" value="GAA0171140.1"/>
    <property type="molecule type" value="Genomic_DNA"/>
</dbReference>
<keyword evidence="3" id="KW-1185">Reference proteome</keyword>
<comment type="caution">
    <text evidence="2">The sequence shown here is derived from an EMBL/GenBank/DDBJ whole genome shotgun (WGS) entry which is preliminary data.</text>
</comment>
<name>A0AAV3R7R2_LITER</name>
<evidence type="ECO:0000313" key="2">
    <source>
        <dbReference type="EMBL" id="GAA0171140.1"/>
    </source>
</evidence>
<reference evidence="2 3" key="1">
    <citation type="submission" date="2024-01" db="EMBL/GenBank/DDBJ databases">
        <title>The complete chloroplast genome sequence of Lithospermum erythrorhizon: insights into the phylogenetic relationship among Boraginaceae species and the maternal lineages of purple gromwells.</title>
        <authorList>
            <person name="Okada T."/>
            <person name="Watanabe K."/>
        </authorList>
    </citation>
    <scope>NUCLEOTIDE SEQUENCE [LARGE SCALE GENOMIC DNA]</scope>
</reference>
<feature type="region of interest" description="Disordered" evidence="1">
    <location>
        <begin position="1"/>
        <end position="25"/>
    </location>
</feature>
<feature type="compositionally biased region" description="Basic residues" evidence="1">
    <location>
        <begin position="16"/>
        <end position="25"/>
    </location>
</feature>
<gene>
    <name evidence="2" type="ORF">LIER_25245</name>
</gene>
<dbReference type="Proteomes" id="UP001454036">
    <property type="component" value="Unassembled WGS sequence"/>
</dbReference>
<proteinExistence type="predicted"/>
<protein>
    <recommendedName>
        <fullName evidence="4">Reverse transcriptase domain-containing protein</fullName>
    </recommendedName>
</protein>